<organism evidence="1 2">
    <name type="scientific">Staurois parvus</name>
    <dbReference type="NCBI Taxonomy" id="386267"/>
    <lineage>
        <taxon>Eukaryota</taxon>
        <taxon>Metazoa</taxon>
        <taxon>Chordata</taxon>
        <taxon>Craniata</taxon>
        <taxon>Vertebrata</taxon>
        <taxon>Euteleostomi</taxon>
        <taxon>Amphibia</taxon>
        <taxon>Batrachia</taxon>
        <taxon>Anura</taxon>
        <taxon>Neobatrachia</taxon>
        <taxon>Ranoidea</taxon>
        <taxon>Ranidae</taxon>
        <taxon>Staurois</taxon>
    </lineage>
</organism>
<evidence type="ECO:0000313" key="1">
    <source>
        <dbReference type="EMBL" id="CAI9544504.1"/>
    </source>
</evidence>
<evidence type="ECO:0000313" key="2">
    <source>
        <dbReference type="Proteomes" id="UP001162483"/>
    </source>
</evidence>
<comment type="caution">
    <text evidence="1">The sequence shown here is derived from an EMBL/GenBank/DDBJ whole genome shotgun (WGS) entry which is preliminary data.</text>
</comment>
<dbReference type="EMBL" id="CATNWA010003095">
    <property type="protein sequence ID" value="CAI9544504.1"/>
    <property type="molecule type" value="Genomic_DNA"/>
</dbReference>
<keyword evidence="2" id="KW-1185">Reference proteome</keyword>
<gene>
    <name evidence="1" type="ORF">SPARVUS_LOCUS2492998</name>
</gene>
<sequence length="131" mass="13881">AVDGRGRARAQAGAGDSKVSIIGVSGRDSAPSFCHYNDGALSLVYMSVVMNSVPSLVSERGIMPTSWCQSEELCPIIGVRATNRRPSLVSVEGIARPIIGVSGKNRARDHWCQCGEEQHPIIGVSGRIAPH</sequence>
<proteinExistence type="predicted"/>
<feature type="non-terminal residue" evidence="1">
    <location>
        <position position="1"/>
    </location>
</feature>
<protein>
    <submittedName>
        <fullName evidence="1">Uncharacterized protein</fullName>
    </submittedName>
</protein>
<dbReference type="Proteomes" id="UP001162483">
    <property type="component" value="Unassembled WGS sequence"/>
</dbReference>
<name>A0ABN9BA79_9NEOB</name>
<accession>A0ABN9BA79</accession>
<reference evidence="1" key="1">
    <citation type="submission" date="2023-05" db="EMBL/GenBank/DDBJ databases">
        <authorList>
            <person name="Stuckert A."/>
        </authorList>
    </citation>
    <scope>NUCLEOTIDE SEQUENCE</scope>
</reference>